<proteinExistence type="predicted"/>
<dbReference type="RefSeq" id="WP_308478349.1">
    <property type="nucleotide sequence ID" value="NZ_OY726397.1"/>
</dbReference>
<name>A0ABN9NHW4_9MYCO</name>
<keyword evidence="2" id="KW-1185">Reference proteome</keyword>
<dbReference type="Proteomes" id="UP001190465">
    <property type="component" value="Chromosome"/>
</dbReference>
<protein>
    <submittedName>
        <fullName evidence="1">Uncharacterized protein</fullName>
    </submittedName>
</protein>
<organism evidence="1 2">
    <name type="scientific">[Mycobacterium] burgundiense</name>
    <dbReference type="NCBI Taxonomy" id="3064286"/>
    <lineage>
        <taxon>Bacteria</taxon>
        <taxon>Bacillati</taxon>
        <taxon>Actinomycetota</taxon>
        <taxon>Actinomycetes</taxon>
        <taxon>Mycobacteriales</taxon>
        <taxon>Mycobacteriaceae</taxon>
        <taxon>Mycolicibacterium</taxon>
    </lineage>
</organism>
<dbReference type="EMBL" id="OY726397">
    <property type="protein sequence ID" value="CAJ1505332.1"/>
    <property type="molecule type" value="Genomic_DNA"/>
</dbReference>
<sequence length="77" mass="9124">MRRDPLSDHVLRRFREEADRAAHSNFDARELLASHGVAWDDVNAAWSRLRPHSGELDDRIGKHWREQYRRTCAELSK</sequence>
<gene>
    <name evidence="1" type="ORF">MU0053_002909</name>
</gene>
<evidence type="ECO:0000313" key="1">
    <source>
        <dbReference type="EMBL" id="CAJ1505332.1"/>
    </source>
</evidence>
<evidence type="ECO:0000313" key="2">
    <source>
        <dbReference type="Proteomes" id="UP001190465"/>
    </source>
</evidence>
<reference evidence="1 2" key="1">
    <citation type="submission" date="2023-08" db="EMBL/GenBank/DDBJ databases">
        <authorList>
            <person name="Folkvardsen B D."/>
            <person name="Norman A."/>
        </authorList>
    </citation>
    <scope>NUCLEOTIDE SEQUENCE [LARGE SCALE GENOMIC DNA]</scope>
    <source>
        <strain evidence="1 2">Mu0053</strain>
    </source>
</reference>
<accession>A0ABN9NHW4</accession>